<dbReference type="AlphaFoldDB" id="T0RV49"/>
<evidence type="ECO:0000313" key="2">
    <source>
        <dbReference type="Proteomes" id="UP000030762"/>
    </source>
</evidence>
<sequence>MPNLQELTLGFGRLDDIPSTLDTKATPRLRALTLYSVTFSDKAFNAFFQWTLGLRQLRCVLCSAISFERHRLLTLNTVLRHWIVINGVTSAGFVYNTLDEVQVIASVLQNAPRSLPLTFLDVDDIGNDVACLWKLIKSMAHLVNTTVKFEFKMHECQYRAIKTTALEDHGVDVPSGWRL</sequence>
<protein>
    <recommendedName>
        <fullName evidence="3">F-box domain-containing protein</fullName>
    </recommendedName>
</protein>
<evidence type="ECO:0000313" key="1">
    <source>
        <dbReference type="EMBL" id="EQC34262.1"/>
    </source>
</evidence>
<dbReference type="VEuPathDB" id="FungiDB:SDRG_08034"/>
<proteinExistence type="predicted"/>
<dbReference type="Proteomes" id="UP000030762">
    <property type="component" value="Unassembled WGS sequence"/>
</dbReference>
<keyword evidence="2" id="KW-1185">Reference proteome</keyword>
<accession>T0RV49</accession>
<dbReference type="EMBL" id="JH767155">
    <property type="protein sequence ID" value="EQC34262.1"/>
    <property type="molecule type" value="Genomic_DNA"/>
</dbReference>
<dbReference type="OrthoDB" id="10542915at2759"/>
<reference evidence="1 2" key="1">
    <citation type="submission" date="2012-04" db="EMBL/GenBank/DDBJ databases">
        <title>The Genome Sequence of Saprolegnia declina VS20.</title>
        <authorList>
            <consortium name="The Broad Institute Genome Sequencing Platform"/>
            <person name="Russ C."/>
            <person name="Nusbaum C."/>
            <person name="Tyler B."/>
            <person name="van West P."/>
            <person name="Dieguez-Uribeondo J."/>
            <person name="de Bruijn I."/>
            <person name="Tripathy S."/>
            <person name="Jiang R."/>
            <person name="Young S.K."/>
            <person name="Zeng Q."/>
            <person name="Gargeya S."/>
            <person name="Fitzgerald M."/>
            <person name="Haas B."/>
            <person name="Abouelleil A."/>
            <person name="Alvarado L."/>
            <person name="Arachchi H.M."/>
            <person name="Berlin A."/>
            <person name="Chapman S.B."/>
            <person name="Goldberg J."/>
            <person name="Griggs A."/>
            <person name="Gujja S."/>
            <person name="Hansen M."/>
            <person name="Howarth C."/>
            <person name="Imamovic A."/>
            <person name="Larimer J."/>
            <person name="McCowen C."/>
            <person name="Montmayeur A."/>
            <person name="Murphy C."/>
            <person name="Neiman D."/>
            <person name="Pearson M."/>
            <person name="Priest M."/>
            <person name="Roberts A."/>
            <person name="Saif S."/>
            <person name="Shea T."/>
            <person name="Sisk P."/>
            <person name="Sykes S."/>
            <person name="Wortman J."/>
            <person name="Nusbaum C."/>
            <person name="Birren B."/>
        </authorList>
    </citation>
    <scope>NUCLEOTIDE SEQUENCE [LARGE SCALE GENOMIC DNA]</scope>
    <source>
        <strain evidence="1 2">VS20</strain>
    </source>
</reference>
<gene>
    <name evidence="1" type="ORF">SDRG_08034</name>
</gene>
<organism evidence="1 2">
    <name type="scientific">Saprolegnia diclina (strain VS20)</name>
    <dbReference type="NCBI Taxonomy" id="1156394"/>
    <lineage>
        <taxon>Eukaryota</taxon>
        <taxon>Sar</taxon>
        <taxon>Stramenopiles</taxon>
        <taxon>Oomycota</taxon>
        <taxon>Saprolegniomycetes</taxon>
        <taxon>Saprolegniales</taxon>
        <taxon>Saprolegniaceae</taxon>
        <taxon>Saprolegnia</taxon>
    </lineage>
</organism>
<evidence type="ECO:0008006" key="3">
    <source>
        <dbReference type="Google" id="ProtNLM"/>
    </source>
</evidence>
<dbReference type="InParanoid" id="T0RV49"/>
<dbReference type="GeneID" id="19948761"/>
<dbReference type="RefSeq" id="XP_008612124.1">
    <property type="nucleotide sequence ID" value="XM_008613902.1"/>
</dbReference>
<name>T0RV49_SAPDV</name>